<dbReference type="InterPro" id="IPR000490">
    <property type="entry name" value="Glyco_hydro_17"/>
</dbReference>
<dbReference type="GO" id="GO:0009506">
    <property type="term" value="C:plasmodesma"/>
    <property type="evidence" value="ECO:0007669"/>
    <property type="project" value="UniProtKB-ARBA"/>
</dbReference>
<keyword evidence="9" id="KW-0611">Plant defense</keyword>
<reference evidence="17 18" key="1">
    <citation type="journal article" date="2011" name="Science">
        <title>The Selaginella genome identifies genetic changes associated with the evolution of vascular plants.</title>
        <authorList>
            <person name="Banks J.A."/>
            <person name="Nishiyama T."/>
            <person name="Hasebe M."/>
            <person name="Bowman J.L."/>
            <person name="Gribskov M."/>
            <person name="dePamphilis C."/>
            <person name="Albert V.A."/>
            <person name="Aono N."/>
            <person name="Aoyama T."/>
            <person name="Ambrose B.A."/>
            <person name="Ashton N.W."/>
            <person name="Axtell M.J."/>
            <person name="Barker E."/>
            <person name="Barker M.S."/>
            <person name="Bennetzen J.L."/>
            <person name="Bonawitz N.D."/>
            <person name="Chapple C."/>
            <person name="Cheng C."/>
            <person name="Correa L.G."/>
            <person name="Dacre M."/>
            <person name="DeBarry J."/>
            <person name="Dreyer I."/>
            <person name="Elias M."/>
            <person name="Engstrom E.M."/>
            <person name="Estelle M."/>
            <person name="Feng L."/>
            <person name="Finet C."/>
            <person name="Floyd S.K."/>
            <person name="Frommer W.B."/>
            <person name="Fujita T."/>
            <person name="Gramzow L."/>
            <person name="Gutensohn M."/>
            <person name="Harholt J."/>
            <person name="Hattori M."/>
            <person name="Heyl A."/>
            <person name="Hirai T."/>
            <person name="Hiwatashi Y."/>
            <person name="Ishikawa M."/>
            <person name="Iwata M."/>
            <person name="Karol K.G."/>
            <person name="Koehler B."/>
            <person name="Kolukisaoglu U."/>
            <person name="Kubo M."/>
            <person name="Kurata T."/>
            <person name="Lalonde S."/>
            <person name="Li K."/>
            <person name="Li Y."/>
            <person name="Litt A."/>
            <person name="Lyons E."/>
            <person name="Manning G."/>
            <person name="Maruyama T."/>
            <person name="Michael T.P."/>
            <person name="Mikami K."/>
            <person name="Miyazaki S."/>
            <person name="Morinaga S."/>
            <person name="Murata T."/>
            <person name="Mueller-Roeber B."/>
            <person name="Nelson D.R."/>
            <person name="Obara M."/>
            <person name="Oguri Y."/>
            <person name="Olmstead R.G."/>
            <person name="Onodera N."/>
            <person name="Petersen B.L."/>
            <person name="Pils B."/>
            <person name="Prigge M."/>
            <person name="Rensing S.A."/>
            <person name="Riano-Pachon D.M."/>
            <person name="Roberts A.W."/>
            <person name="Sato Y."/>
            <person name="Scheller H.V."/>
            <person name="Schulz B."/>
            <person name="Schulz C."/>
            <person name="Shakirov E.V."/>
            <person name="Shibagaki N."/>
            <person name="Shinohara N."/>
            <person name="Shippen D.E."/>
            <person name="Soerensen I."/>
            <person name="Sotooka R."/>
            <person name="Sugimoto N."/>
            <person name="Sugita M."/>
            <person name="Sumikawa N."/>
            <person name="Tanurdzic M."/>
            <person name="Theissen G."/>
            <person name="Ulvskov P."/>
            <person name="Wakazuki S."/>
            <person name="Weng J.K."/>
            <person name="Willats W.W."/>
            <person name="Wipf D."/>
            <person name="Wolf P.G."/>
            <person name="Yang L."/>
            <person name="Zimmer A.D."/>
            <person name="Zhu Q."/>
            <person name="Mitros T."/>
            <person name="Hellsten U."/>
            <person name="Loque D."/>
            <person name="Otillar R."/>
            <person name="Salamov A."/>
            <person name="Schmutz J."/>
            <person name="Shapiro H."/>
            <person name="Lindquist E."/>
            <person name="Lucas S."/>
            <person name="Rokhsar D."/>
            <person name="Grigoriev I.V."/>
        </authorList>
    </citation>
    <scope>NUCLEOTIDE SEQUENCE [LARGE SCALE GENOMIC DNA]</scope>
</reference>
<dbReference type="GO" id="GO:0042973">
    <property type="term" value="F:glucan endo-1,3-beta-D-glucosidase activity"/>
    <property type="evidence" value="ECO:0007669"/>
    <property type="project" value="UniProtKB-EC"/>
</dbReference>
<evidence type="ECO:0000256" key="9">
    <source>
        <dbReference type="ARBA" id="ARBA00022821"/>
    </source>
</evidence>
<keyword evidence="12" id="KW-0325">Glycoprotein</keyword>
<evidence type="ECO:0000256" key="2">
    <source>
        <dbReference type="ARBA" id="ARBA00004609"/>
    </source>
</evidence>
<keyword evidence="10" id="KW-0472">Membrane</keyword>
<dbReference type="eggNOG" id="ENOG502QUUJ">
    <property type="taxonomic scope" value="Eukaryota"/>
</dbReference>
<dbReference type="GO" id="GO:0005886">
    <property type="term" value="C:plasma membrane"/>
    <property type="evidence" value="ECO:0000318"/>
    <property type="project" value="GO_Central"/>
</dbReference>
<evidence type="ECO:0000256" key="6">
    <source>
        <dbReference type="ARBA" id="ARBA00022622"/>
    </source>
</evidence>
<evidence type="ECO:0000256" key="10">
    <source>
        <dbReference type="ARBA" id="ARBA00023136"/>
    </source>
</evidence>
<dbReference type="Pfam" id="PF00332">
    <property type="entry name" value="Glyco_hydro_17"/>
    <property type="match status" value="1"/>
</dbReference>
<feature type="signal peptide" evidence="15">
    <location>
        <begin position="1"/>
        <end position="17"/>
    </location>
</feature>
<accession>D8QNM3</accession>
<dbReference type="FunFam" id="3.20.20.80:FF:000002">
    <property type="entry name" value="Glucan endo-1,3-beta-glucosidase 3"/>
    <property type="match status" value="1"/>
</dbReference>
<dbReference type="InterPro" id="IPR012946">
    <property type="entry name" value="X8"/>
</dbReference>
<organism evidence="18">
    <name type="scientific">Selaginella moellendorffii</name>
    <name type="common">Spikemoss</name>
    <dbReference type="NCBI Taxonomy" id="88036"/>
    <lineage>
        <taxon>Eukaryota</taxon>
        <taxon>Viridiplantae</taxon>
        <taxon>Streptophyta</taxon>
        <taxon>Embryophyta</taxon>
        <taxon>Tracheophyta</taxon>
        <taxon>Lycopodiopsida</taxon>
        <taxon>Selaginellales</taxon>
        <taxon>Selaginellaceae</taxon>
        <taxon>Selaginella</taxon>
    </lineage>
</organism>
<keyword evidence="6" id="KW-0449">Lipoprotein</keyword>
<proteinExistence type="inferred from homology"/>
<feature type="chain" id="PRO_5003121100" description="glucan endo-1,3-beta-D-glucosidase" evidence="15">
    <location>
        <begin position="18"/>
        <end position="489"/>
    </location>
</feature>
<evidence type="ECO:0000256" key="14">
    <source>
        <dbReference type="RuleBase" id="RU004335"/>
    </source>
</evidence>
<dbReference type="Gene3D" id="3.20.20.80">
    <property type="entry name" value="Glycosidases"/>
    <property type="match status" value="1"/>
</dbReference>
<keyword evidence="11" id="KW-1015">Disulfide bond</keyword>
<keyword evidence="8" id="KW-0378">Hydrolase</keyword>
<dbReference type="GO" id="GO:0005975">
    <property type="term" value="P:carbohydrate metabolic process"/>
    <property type="evidence" value="ECO:0007669"/>
    <property type="project" value="InterPro"/>
</dbReference>
<comment type="similarity">
    <text evidence="3 14">Belongs to the glycosyl hydrolase 17 family.</text>
</comment>
<keyword evidence="7 15" id="KW-0732">Signal</keyword>
<feature type="domain" description="X8" evidence="16">
    <location>
        <begin position="357"/>
        <end position="442"/>
    </location>
</feature>
<dbReference type="EC" id="3.2.1.39" evidence="4"/>
<evidence type="ECO:0000256" key="12">
    <source>
        <dbReference type="ARBA" id="ARBA00023180"/>
    </source>
</evidence>
<dbReference type="PANTHER" id="PTHR32227">
    <property type="entry name" value="GLUCAN ENDO-1,3-BETA-GLUCOSIDASE BG1-RELATED-RELATED"/>
    <property type="match status" value="1"/>
</dbReference>
<evidence type="ECO:0000259" key="16">
    <source>
        <dbReference type="SMART" id="SM00768"/>
    </source>
</evidence>
<keyword evidence="5" id="KW-1003">Cell membrane</keyword>
<dbReference type="KEGG" id="smo:SELMODRAFT_402967"/>
<evidence type="ECO:0000256" key="15">
    <source>
        <dbReference type="SAM" id="SignalP"/>
    </source>
</evidence>
<dbReference type="SMART" id="SM00768">
    <property type="entry name" value="X8"/>
    <property type="match status" value="1"/>
</dbReference>
<sequence>MASIVLAVTLFLHSASGAFVGVSFGTAVSNLPRPEHVCDLLTSMGVDHVRLYDASSDTLTAFAGSGIRVLVALPNNAIHSVAASPAAAAAWLKNNVLAFLPNTNITGIVVGDAVLTGYPIAAPLLVPAMRSLHRALVHAGRLDRSIKITSAHSSTILMGAFPPSRAFFNLSFADAVLAPMLDFLAATDSYFLLDLDPLAIYEQSASITPIEYALFQPNRGATDATTQLNYTNLFDAIVDAALSAMAAMNHTDVPLVIGAAGWPWKGESPDATIEKAEIFNTNLVEHVLTNRASPMRPGLEVDTYIHELYSEDRKSGGDGGRLWGLFHANQTPVYKLDVSGVTMLRDSSTGNGSIAKMWCVARSGASDKDLESALNWACGIGNADCSAIQQGGACYSPDSVASHASYAFNSYFQRNVQGNGTCDFNGCATLTSTDPSYNSCIYSSGSVNSIIPQNSTATPSSSSSSSSLNSFPAGLERVILLTAFALVGF</sequence>
<gene>
    <name evidence="17" type="ORF">SELMODRAFT_402967</name>
</gene>
<dbReference type="GO" id="GO:0006952">
    <property type="term" value="P:defense response"/>
    <property type="evidence" value="ECO:0007669"/>
    <property type="project" value="UniProtKB-KW"/>
</dbReference>
<dbReference type="Gene3D" id="1.20.58.1040">
    <property type="match status" value="1"/>
</dbReference>
<dbReference type="AlphaFoldDB" id="D8QNM3"/>
<evidence type="ECO:0000313" key="18">
    <source>
        <dbReference type="Proteomes" id="UP000001514"/>
    </source>
</evidence>
<comment type="subcellular location">
    <subcellularLocation>
        <location evidence="2">Cell membrane</location>
        <topology evidence="2">Lipid-anchor</topology>
        <topology evidence="2">GPI-anchor</topology>
    </subcellularLocation>
</comment>
<dbReference type="InParanoid" id="D8QNM3"/>
<dbReference type="EMBL" id="GL377565">
    <property type="protein sequence ID" value="EFJ38781.1"/>
    <property type="molecule type" value="Genomic_DNA"/>
</dbReference>
<dbReference type="InterPro" id="IPR017853">
    <property type="entry name" value="GH"/>
</dbReference>
<evidence type="ECO:0000256" key="8">
    <source>
        <dbReference type="ARBA" id="ARBA00022801"/>
    </source>
</evidence>
<evidence type="ECO:0000256" key="5">
    <source>
        <dbReference type="ARBA" id="ARBA00022475"/>
    </source>
</evidence>
<evidence type="ECO:0000256" key="3">
    <source>
        <dbReference type="ARBA" id="ARBA00008773"/>
    </source>
</evidence>
<evidence type="ECO:0000313" key="17">
    <source>
        <dbReference type="EMBL" id="EFJ38781.1"/>
    </source>
</evidence>
<evidence type="ECO:0000256" key="11">
    <source>
        <dbReference type="ARBA" id="ARBA00023157"/>
    </source>
</evidence>
<evidence type="ECO:0000256" key="7">
    <source>
        <dbReference type="ARBA" id="ARBA00022729"/>
    </source>
</evidence>
<dbReference type="HOGENOM" id="CLU_024953_3_3_1"/>
<dbReference type="Pfam" id="PF07983">
    <property type="entry name" value="X8"/>
    <property type="match status" value="1"/>
</dbReference>
<keyword evidence="18" id="KW-1185">Reference proteome</keyword>
<dbReference type="Gramene" id="EFJ38781">
    <property type="protein sequence ID" value="EFJ38781"/>
    <property type="gene ID" value="SELMODRAFT_402967"/>
</dbReference>
<dbReference type="Proteomes" id="UP000001514">
    <property type="component" value="Unassembled WGS sequence"/>
</dbReference>
<dbReference type="InterPro" id="IPR044965">
    <property type="entry name" value="Glyco_hydro_17_plant"/>
</dbReference>
<dbReference type="OMA" id="GSIAKMW"/>
<evidence type="ECO:0000256" key="4">
    <source>
        <dbReference type="ARBA" id="ARBA00012780"/>
    </source>
</evidence>
<keyword evidence="13" id="KW-0326">Glycosidase</keyword>
<evidence type="ECO:0000256" key="13">
    <source>
        <dbReference type="ARBA" id="ARBA00023295"/>
    </source>
</evidence>
<name>D8QNM3_SELML</name>
<keyword evidence="6" id="KW-0336">GPI-anchor</keyword>
<evidence type="ECO:0000256" key="1">
    <source>
        <dbReference type="ARBA" id="ARBA00000382"/>
    </source>
</evidence>
<protein>
    <recommendedName>
        <fullName evidence="4">glucan endo-1,3-beta-D-glucosidase</fullName>
        <ecNumber evidence="4">3.2.1.39</ecNumber>
    </recommendedName>
</protein>
<comment type="catalytic activity">
    <reaction evidence="1">
        <text>Hydrolysis of (1-&gt;3)-beta-D-glucosidic linkages in (1-&gt;3)-beta-D-glucans.</text>
        <dbReference type="EC" id="3.2.1.39"/>
    </reaction>
</comment>
<dbReference type="SUPFAM" id="SSF51445">
    <property type="entry name" value="(Trans)glycosidases"/>
    <property type="match status" value="1"/>
</dbReference>
<dbReference type="STRING" id="88036.D8QNM3"/>
<dbReference type="FunFam" id="1.20.58.1040:FF:000001">
    <property type="entry name" value="Glucan endo-1,3-beta-glucosidase 4"/>
    <property type="match status" value="1"/>
</dbReference>
<dbReference type="GO" id="GO:0098552">
    <property type="term" value="C:side of membrane"/>
    <property type="evidence" value="ECO:0007669"/>
    <property type="project" value="UniProtKB-KW"/>
</dbReference>